<name>A0ABW8NNM2_9GAMM</name>
<dbReference type="Pfam" id="PF06689">
    <property type="entry name" value="zf-C4_ClpX"/>
    <property type="match status" value="1"/>
</dbReference>
<evidence type="ECO:0000256" key="5">
    <source>
        <dbReference type="ARBA" id="ARBA00023186"/>
    </source>
</evidence>
<keyword evidence="5 6" id="KW-0143">Chaperone</keyword>
<dbReference type="Gene3D" id="3.40.50.300">
    <property type="entry name" value="P-loop containing nucleotide triphosphate hydrolases"/>
    <property type="match status" value="1"/>
</dbReference>
<dbReference type="GO" id="GO:0008233">
    <property type="term" value="F:peptidase activity"/>
    <property type="evidence" value="ECO:0007669"/>
    <property type="project" value="UniProtKB-KW"/>
</dbReference>
<dbReference type="InterPro" id="IPR010603">
    <property type="entry name" value="Znf_CppX_C4"/>
</dbReference>
<dbReference type="InterPro" id="IPR003959">
    <property type="entry name" value="ATPase_AAA_core"/>
</dbReference>
<keyword evidence="10" id="KW-1185">Reference proteome</keyword>
<keyword evidence="1 6" id="KW-0479">Metal-binding</keyword>
<dbReference type="InterPro" id="IPR019489">
    <property type="entry name" value="Clp_ATPase_C"/>
</dbReference>
<dbReference type="InterPro" id="IPR059188">
    <property type="entry name" value="Znf_CLPX-like"/>
</dbReference>
<dbReference type="GO" id="GO:0006508">
    <property type="term" value="P:proteolysis"/>
    <property type="evidence" value="ECO:0007669"/>
    <property type="project" value="UniProtKB-KW"/>
</dbReference>
<dbReference type="Pfam" id="PF10431">
    <property type="entry name" value="ClpB_D2-small"/>
    <property type="match status" value="1"/>
</dbReference>
<dbReference type="SUPFAM" id="SSF57716">
    <property type="entry name" value="Glucocorticoid receptor-like (DNA-binding domain)"/>
    <property type="match status" value="1"/>
</dbReference>
<evidence type="ECO:0000256" key="3">
    <source>
        <dbReference type="ARBA" id="ARBA00022833"/>
    </source>
</evidence>
<accession>A0ABW8NNM2</accession>
<dbReference type="Proteomes" id="UP001620597">
    <property type="component" value="Unassembled WGS sequence"/>
</dbReference>
<dbReference type="EMBL" id="JBBKTX010000034">
    <property type="protein sequence ID" value="MFK4754588.1"/>
    <property type="molecule type" value="Genomic_DNA"/>
</dbReference>
<dbReference type="InterPro" id="IPR003593">
    <property type="entry name" value="AAA+_ATPase"/>
</dbReference>
<dbReference type="SMART" id="SM01086">
    <property type="entry name" value="ClpB_D2-small"/>
    <property type="match status" value="1"/>
</dbReference>
<dbReference type="InterPro" id="IPR004487">
    <property type="entry name" value="Clp_protease_ATP-bd_su_ClpX"/>
</dbReference>
<comment type="caution">
    <text evidence="9">The sequence shown here is derived from an EMBL/GenBank/DDBJ whole genome shotgun (WGS) entry which is preliminary data.</text>
</comment>
<dbReference type="NCBIfam" id="TIGR00382">
    <property type="entry name" value="clpX"/>
    <property type="match status" value="1"/>
</dbReference>
<dbReference type="InterPro" id="IPR038366">
    <property type="entry name" value="Znf_CppX_C4_sf"/>
</dbReference>
<evidence type="ECO:0000256" key="1">
    <source>
        <dbReference type="ARBA" id="ARBA00022723"/>
    </source>
</evidence>
<evidence type="ECO:0000259" key="8">
    <source>
        <dbReference type="PROSITE" id="PS51902"/>
    </source>
</evidence>
<dbReference type="NCBIfam" id="NF003745">
    <property type="entry name" value="PRK05342.1"/>
    <property type="match status" value="1"/>
</dbReference>
<feature type="domain" description="ClpX-type ZB" evidence="8">
    <location>
        <begin position="1"/>
        <end position="55"/>
    </location>
</feature>
<dbReference type="InterPro" id="IPR027417">
    <property type="entry name" value="P-loop_NTPase"/>
</dbReference>
<evidence type="ECO:0000256" key="6">
    <source>
        <dbReference type="PROSITE-ProRule" id="PRU01250"/>
    </source>
</evidence>
<dbReference type="Gene3D" id="6.20.220.10">
    <property type="entry name" value="ClpX chaperone, C4-type zinc finger domain"/>
    <property type="match status" value="1"/>
</dbReference>
<keyword evidence="2" id="KW-0547">Nucleotide-binding</keyword>
<dbReference type="PANTHER" id="PTHR48102">
    <property type="entry name" value="ATP-DEPENDENT CLP PROTEASE ATP-BINDING SUBUNIT CLPX-LIKE, MITOCHONDRIAL-RELATED"/>
    <property type="match status" value="1"/>
</dbReference>
<evidence type="ECO:0000256" key="4">
    <source>
        <dbReference type="ARBA" id="ARBA00022840"/>
    </source>
</evidence>
<protein>
    <submittedName>
        <fullName evidence="9">ATP-dependent Clp protease ATP-binding subunit ClpX</fullName>
    </submittedName>
</protein>
<evidence type="ECO:0000256" key="2">
    <source>
        <dbReference type="ARBA" id="ARBA00022741"/>
    </source>
</evidence>
<dbReference type="SMART" id="SM00382">
    <property type="entry name" value="AAA"/>
    <property type="match status" value="1"/>
</dbReference>
<reference evidence="9 10" key="1">
    <citation type="submission" date="2024-03" db="EMBL/GenBank/DDBJ databases">
        <title>High-quality draft genome sequence of Oceanobacter sp. wDCs-4.</title>
        <authorList>
            <person name="Dong C."/>
        </authorList>
    </citation>
    <scope>NUCLEOTIDE SEQUENCE [LARGE SCALE GENOMIC DNA]</scope>
    <source>
        <strain evidence="10">wDCs-4</strain>
    </source>
</reference>
<feature type="binding site" evidence="6">
    <location>
        <position position="39"/>
    </location>
    <ligand>
        <name>Zn(2+)</name>
        <dbReference type="ChEBI" id="CHEBI:29105"/>
    </ligand>
</feature>
<keyword evidence="9" id="KW-0645">Protease</keyword>
<dbReference type="Pfam" id="PF07724">
    <property type="entry name" value="AAA_2"/>
    <property type="match status" value="1"/>
</dbReference>
<sequence length="457" mass="49273">MADSPSSSSAQPTCSFCGIEKSPQIPLIAGNYGHICEQCVKLAYQVVSSWGRRTNNPSEPELKTPLAIKDFLDEYIIGQDEAKKTLSVAVYNHYLRLKFQDGQSESRIPLNGGNDMVELEKSNILLAGPSGTGKTLLVKTLARIIGVPFVIGDATTLTQAGYVGEDVDSLLKRLLEAAEGDVQQAQWGIVYIDEIDKIARRGGGGASARDVSGEGVQQALLKMVEGSEVRISKSGRREGGEEVVLNTQNILFIVGGAFPGLAELISKRLQPPKSGIGFSAPINTATTISNEQLLAALQPDDLLQFGLIPEFIGRFPVITFLQDLDVDSLKRILTEPRNALTKQYRQLFAFQNVGLEFTDDSLTFIAKEAVKRGTGARGLRGMMESMLLSTMFDLPSRANLKSCTVQISGEEEAAQLSVREEFGDGEVLQEPLPTPVVPVEAEGLAEPSASRSGQALS</sequence>
<evidence type="ECO:0000313" key="9">
    <source>
        <dbReference type="EMBL" id="MFK4754588.1"/>
    </source>
</evidence>
<keyword evidence="3 6" id="KW-0862">Zinc</keyword>
<feature type="region of interest" description="Disordered" evidence="7">
    <location>
        <begin position="424"/>
        <end position="457"/>
    </location>
</feature>
<dbReference type="Gene3D" id="1.10.8.60">
    <property type="match status" value="1"/>
</dbReference>
<keyword evidence="9" id="KW-0378">Hydrolase</keyword>
<dbReference type="GO" id="GO:0005524">
    <property type="term" value="F:ATP binding"/>
    <property type="evidence" value="ECO:0007669"/>
    <property type="project" value="UniProtKB-KW"/>
</dbReference>
<evidence type="ECO:0000256" key="7">
    <source>
        <dbReference type="SAM" id="MobiDB-lite"/>
    </source>
</evidence>
<dbReference type="PROSITE" id="PS51902">
    <property type="entry name" value="CLPX_ZB"/>
    <property type="match status" value="1"/>
</dbReference>
<feature type="binding site" evidence="6">
    <location>
        <position position="17"/>
    </location>
    <ligand>
        <name>Zn(2+)</name>
        <dbReference type="ChEBI" id="CHEBI:29105"/>
    </ligand>
</feature>
<evidence type="ECO:0000313" key="10">
    <source>
        <dbReference type="Proteomes" id="UP001620597"/>
    </source>
</evidence>
<organism evidence="9 10">
    <name type="scientific">Oceanobacter antarcticus</name>
    <dbReference type="NCBI Taxonomy" id="3133425"/>
    <lineage>
        <taxon>Bacteria</taxon>
        <taxon>Pseudomonadati</taxon>
        <taxon>Pseudomonadota</taxon>
        <taxon>Gammaproteobacteria</taxon>
        <taxon>Oceanospirillales</taxon>
        <taxon>Oceanospirillaceae</taxon>
        <taxon>Oceanobacter</taxon>
    </lineage>
</organism>
<dbReference type="InterPro" id="IPR050052">
    <property type="entry name" value="ATP-dep_Clp_protease_ClpX"/>
</dbReference>
<dbReference type="SMART" id="SM00994">
    <property type="entry name" value="zf-C4_ClpX"/>
    <property type="match status" value="1"/>
</dbReference>
<keyword evidence="4 9" id="KW-0067">ATP-binding</keyword>
<feature type="binding site" evidence="6">
    <location>
        <position position="14"/>
    </location>
    <ligand>
        <name>Zn(2+)</name>
        <dbReference type="ChEBI" id="CHEBI:29105"/>
    </ligand>
</feature>
<proteinExistence type="inferred from homology"/>
<dbReference type="CDD" id="cd19497">
    <property type="entry name" value="RecA-like_ClpX"/>
    <property type="match status" value="1"/>
</dbReference>
<feature type="binding site" evidence="6">
    <location>
        <position position="36"/>
    </location>
    <ligand>
        <name>Zn(2+)</name>
        <dbReference type="ChEBI" id="CHEBI:29105"/>
    </ligand>
</feature>
<dbReference type="PANTHER" id="PTHR48102:SF7">
    <property type="entry name" value="ATP-DEPENDENT CLP PROTEASE ATP-BINDING SUBUNIT CLPX-LIKE, MITOCHONDRIAL"/>
    <property type="match status" value="1"/>
</dbReference>
<comment type="similarity">
    <text evidence="6">Belongs to the ClpX chaperone family.</text>
</comment>
<gene>
    <name evidence="9" type="primary">clpX</name>
    <name evidence="9" type="ORF">WG929_19460</name>
</gene>
<dbReference type="SUPFAM" id="SSF52540">
    <property type="entry name" value="P-loop containing nucleoside triphosphate hydrolases"/>
    <property type="match status" value="1"/>
</dbReference>